<dbReference type="RefSeq" id="WP_345465370.1">
    <property type="nucleotide sequence ID" value="NZ_BAABHF010000021.1"/>
</dbReference>
<evidence type="ECO:0000313" key="3">
    <source>
        <dbReference type="EMBL" id="GAA4496259.1"/>
    </source>
</evidence>
<dbReference type="EMBL" id="BAABHF010000021">
    <property type="protein sequence ID" value="GAA4496259.1"/>
    <property type="molecule type" value="Genomic_DNA"/>
</dbReference>
<comment type="caution">
    <text evidence="3">The sequence shown here is derived from an EMBL/GenBank/DDBJ whole genome shotgun (WGS) entry which is preliminary data.</text>
</comment>
<proteinExistence type="predicted"/>
<feature type="compositionally biased region" description="Low complexity" evidence="1">
    <location>
        <begin position="379"/>
        <end position="391"/>
    </location>
</feature>
<organism evidence="3 4">
    <name type="scientific">Actinoallomurus oryzae</name>
    <dbReference type="NCBI Taxonomy" id="502180"/>
    <lineage>
        <taxon>Bacteria</taxon>
        <taxon>Bacillati</taxon>
        <taxon>Actinomycetota</taxon>
        <taxon>Actinomycetes</taxon>
        <taxon>Streptosporangiales</taxon>
        <taxon>Thermomonosporaceae</taxon>
        <taxon>Actinoallomurus</taxon>
    </lineage>
</organism>
<dbReference type="InterPro" id="IPR025406">
    <property type="entry name" value="DUF4132"/>
</dbReference>
<reference evidence="4" key="1">
    <citation type="journal article" date="2019" name="Int. J. Syst. Evol. Microbiol.">
        <title>The Global Catalogue of Microorganisms (GCM) 10K type strain sequencing project: providing services to taxonomists for standard genome sequencing and annotation.</title>
        <authorList>
            <consortium name="The Broad Institute Genomics Platform"/>
            <consortium name="The Broad Institute Genome Sequencing Center for Infectious Disease"/>
            <person name="Wu L."/>
            <person name="Ma J."/>
        </authorList>
    </citation>
    <scope>NUCLEOTIDE SEQUENCE [LARGE SCALE GENOMIC DNA]</scope>
    <source>
        <strain evidence="4">JCM 17933</strain>
    </source>
</reference>
<dbReference type="Proteomes" id="UP001500503">
    <property type="component" value="Unassembled WGS sequence"/>
</dbReference>
<feature type="domain" description="DUF4132" evidence="2">
    <location>
        <begin position="831"/>
        <end position="1012"/>
    </location>
</feature>
<evidence type="ECO:0000313" key="4">
    <source>
        <dbReference type="Proteomes" id="UP001500503"/>
    </source>
</evidence>
<accession>A0ABP8Q4S4</accession>
<keyword evidence="4" id="KW-1185">Reference proteome</keyword>
<sequence length="1104" mass="121216">MGDNHAVVDENALDIPESWRRRLYPRRGGRPGPAIKVDRSAAADLREQLQRLDAARPLTERAGDEPELAEAVRDYLSGGASPLSAAVAAALLACDRPYDFTMEKFAPLADAWVTEHGLPFAACAFAEFSQIQWGSSGLRLIRDRSTLGYASPVATTPTVKAGVRLRGLLAVADDREYEEALDGLARCRRTASQRTVVSFLVPSRHDWVEECCAAPPDTRHDGDFWWMLYCSLGSSRHVELIAPHGVVQPYSWNRSCLVTMLDGVGTAATPLLVRAFDADAYVADLRRLILETLAIVPGDEAFQALVDRAEQKYVRPALLTAMTRFPARALRLLAAASDAPHVADLLAAHARTHEELVAGLPPALRARIGSPDDEKRLPDAPADALPRPLADPPWLRTARAAEPVVVNGLTPPAEPAMRWEPGEQEQWAKTDGRHRVPASDDWDELIEEFRAGKAYGYGFGVLTYGPVEKVRPLLADWRPQLWEAEIWLRPVVARFGVDALPVARRMAEEDPAGLADRALPFLDAGVARVMAAGLAKPKRRKLALAWFERHGVDAVPVLVPAALGRPAAARREAEAALRLLAGRHGAEKAVEATARAHGDEAADALRAMLAIDPLELLPKRLPAVGEWADVRSLPQIRLRGRDDALPADAVRHLLTMLAMSKAGEVYAGVGLVKEACDAGSLAAFAWALFEEWRRNDAPSADAWALAQLGWLGDDDTVRRLTPLIRKWPGEGGHAKAVAGLDVLAAIGTDVALMHLHGIAQKVKFKGLKARAQEKIEEVAEGLGLTAEQLGDRLVPDFGLDADGGLVLDYGPRRFLVGFDEELKPYVADEDGTRRKALPKPGVKDDPELAPAAYKRFATLKKDVRTVATDQIRRLESAMVARRRWTAEEFRRLIVEHPLIWHIARRLVWVSEDGGKTTAFRAAEDRTFADVDDDVLTLPESARVGIAHPLELGDALKAWSTLFADYEILQPFPQLGREVRTLTDAERAGRRLERFEGVTVPPEAVLALERRGWRRSSPMDAGIQFCVFREVPGGRYVNIKLDHGIVIGRVEDSADQKLEEIRLDDLPEDGYWTPRRTGLPFGDLDPVTASEVLAELAEATSRSTR</sequence>
<dbReference type="Pfam" id="PF13569">
    <property type="entry name" value="DUF4132"/>
    <property type="match status" value="1"/>
</dbReference>
<name>A0ABP8Q4S4_9ACTN</name>
<feature type="region of interest" description="Disordered" evidence="1">
    <location>
        <begin position="367"/>
        <end position="391"/>
    </location>
</feature>
<gene>
    <name evidence="3" type="ORF">GCM10023191_038090</name>
</gene>
<evidence type="ECO:0000259" key="2">
    <source>
        <dbReference type="Pfam" id="PF13569"/>
    </source>
</evidence>
<protein>
    <recommendedName>
        <fullName evidence="2">DUF4132 domain-containing protein</fullName>
    </recommendedName>
</protein>
<evidence type="ECO:0000256" key="1">
    <source>
        <dbReference type="SAM" id="MobiDB-lite"/>
    </source>
</evidence>